<reference evidence="1 2" key="1">
    <citation type="submission" date="2013-02" db="EMBL/GenBank/DDBJ databases">
        <title>The Genome Sequence of Lactobacillus catenaformis F0143.</title>
        <authorList>
            <consortium name="The Broad Institute Genome Sequencing Platform"/>
            <person name="Earl A."/>
            <person name="Ward D."/>
            <person name="Feldgarden M."/>
            <person name="Gevers D."/>
            <person name="Izard J."/>
            <person name="Blanton J.M."/>
            <person name="Mathney J."/>
            <person name="Dewhirst F.E."/>
            <person name="Young S.K."/>
            <person name="Zeng Q."/>
            <person name="Gargeya S."/>
            <person name="Fitzgerald M."/>
            <person name="Haas B."/>
            <person name="Abouelleil A."/>
            <person name="Alvarado L."/>
            <person name="Arachchi H.M."/>
            <person name="Berlin A."/>
            <person name="Chapman S.B."/>
            <person name="Gearin G."/>
            <person name="Goldberg J."/>
            <person name="Griggs A."/>
            <person name="Gujja S."/>
            <person name="Hansen M."/>
            <person name="Heiman D."/>
            <person name="Howarth C."/>
            <person name="Larimer J."/>
            <person name="Lui A."/>
            <person name="MacDonald P.J.P."/>
            <person name="McCowen C."/>
            <person name="Montmayeur A."/>
            <person name="Murphy C."/>
            <person name="Neiman D."/>
            <person name="Pearson M."/>
            <person name="Priest M."/>
            <person name="Roberts A."/>
            <person name="Saif S."/>
            <person name="Shea T."/>
            <person name="Sisk P."/>
            <person name="Stolte C."/>
            <person name="Sykes S."/>
            <person name="Wortman J."/>
            <person name="Nusbaum C."/>
            <person name="Birren B."/>
        </authorList>
    </citation>
    <scope>NUCLEOTIDE SEQUENCE [LARGE SCALE GENOMIC DNA]</scope>
    <source>
        <strain evidence="1 2">OT 569</strain>
    </source>
</reference>
<proteinExistence type="predicted"/>
<comment type="caution">
    <text evidence="1">The sequence shown here is derived from an EMBL/GenBank/DDBJ whole genome shotgun (WGS) entry which is preliminary data.</text>
</comment>
<organism evidence="1 2">
    <name type="scientific">Eggerthia catenaformis OT 569 = DSM 20559</name>
    <dbReference type="NCBI Taxonomy" id="999415"/>
    <lineage>
        <taxon>Bacteria</taxon>
        <taxon>Bacillati</taxon>
        <taxon>Bacillota</taxon>
        <taxon>Erysipelotrichia</taxon>
        <taxon>Erysipelotrichales</taxon>
        <taxon>Coprobacillaceae</taxon>
        <taxon>Eggerthia</taxon>
    </lineage>
</organism>
<dbReference type="PATRIC" id="fig|999415.3.peg.1858"/>
<sequence>MDIRINFVDNWEKKDIDLKELEAALETGNSTRYNNSKLNKIASKWKKYKERGVSNLYLIKEADDDGVACAYYAYSIKDGIIQEDVLERLRDICSQKLSVGEMRVHGSDCKPSEWWDTNAKYLMKLVESGKAEDVYEYLNGELFPSGIILDARSIKTKKAGSLACSAIAWGVSNSLFKKGTYMGVLIHNDLL</sequence>
<dbReference type="BioCyc" id="ECAT999415-HMP:GTTI-1899-MONOMER"/>
<accession>M2P6I9</accession>
<dbReference type="eggNOG" id="ENOG502ZBVH">
    <property type="taxonomic scope" value="Bacteria"/>
</dbReference>
<dbReference type="AlphaFoldDB" id="M2P6I9"/>
<name>M2P6I9_9FIRM</name>
<evidence type="ECO:0000313" key="2">
    <source>
        <dbReference type="Proteomes" id="UP000011758"/>
    </source>
</evidence>
<gene>
    <name evidence="1" type="ORF">HMPREF9943_01834</name>
</gene>
<dbReference type="STRING" id="999415.HMPREF9943_01834"/>
<protein>
    <submittedName>
        <fullName evidence="1">Uncharacterized protein</fullName>
    </submittedName>
</protein>
<dbReference type="EMBL" id="AGEJ01000028">
    <property type="protein sequence ID" value="EMD15887.1"/>
    <property type="molecule type" value="Genomic_DNA"/>
</dbReference>
<dbReference type="RefSeq" id="WP_004804364.1">
    <property type="nucleotide sequence ID" value="NZ_KB446651.1"/>
</dbReference>
<dbReference type="Proteomes" id="UP000011758">
    <property type="component" value="Unassembled WGS sequence"/>
</dbReference>
<keyword evidence="2" id="KW-1185">Reference proteome</keyword>
<evidence type="ECO:0000313" key="1">
    <source>
        <dbReference type="EMBL" id="EMD15887.1"/>
    </source>
</evidence>